<sequence length="348" mass="39370">MNGSHTSSSSWQQLKTKYKRSLWKSSRRLAVLLANTYLRPLVNAWAKPEFLFAVYGNEQQVGAYFTPWMAKRLPPNVVLGFIRNGAMRGLLIAPQFFEHELQNDTGKVRSYINQLQKDYPGIKRIALVGRLPNFVKKAGMEIREPLVDGSLGTRYMIWDIARQMAERPQYSQQKSIVVLGGAGRIGNAVCQDLASQFGRVIGLDPRYQEDEEIKTPQGSILRTSNLDYLNDEKLFIALTHHGDAVLDFHQHIPAGSLIADDTHPCISYQARAILKRHQISVEKVVLSHDDFMMRPRMPDWNSKDIPGCLVEALVLLQDGELADSEFAEFCREAESLGFSGRLIKPLDE</sequence>
<dbReference type="PATRIC" id="fig|1137280.3.peg.1491"/>
<keyword evidence="3" id="KW-1185">Reference proteome</keyword>
<comment type="caution">
    <text evidence="2">The sequence shown here is derived from an EMBL/GenBank/DDBJ whole genome shotgun (WGS) entry which is preliminary data.</text>
</comment>
<dbReference type="Proteomes" id="UP000035057">
    <property type="component" value="Unassembled WGS sequence"/>
</dbReference>
<dbReference type="AlphaFoldDB" id="A0A072N0X0"/>
<dbReference type="InterPro" id="IPR001509">
    <property type="entry name" value="Epimerase_deHydtase"/>
</dbReference>
<proteinExistence type="predicted"/>
<accession>A0A072N0X0</accession>
<name>A0A072N0X0_9GAMM</name>
<protein>
    <recommendedName>
        <fullName evidence="1">NAD-dependent epimerase/dehydratase domain-containing protein</fullName>
    </recommendedName>
</protein>
<dbReference type="EMBL" id="ANIE01000005">
    <property type="protein sequence ID" value="KEF31329.1"/>
    <property type="molecule type" value="Genomic_DNA"/>
</dbReference>
<feature type="domain" description="NAD-dependent epimerase/dehydratase" evidence="1">
    <location>
        <begin position="176"/>
        <end position="254"/>
    </location>
</feature>
<evidence type="ECO:0000313" key="3">
    <source>
        <dbReference type="Proteomes" id="UP000035057"/>
    </source>
</evidence>
<gene>
    <name evidence="2" type="ORF">D777_01678</name>
</gene>
<evidence type="ECO:0000313" key="2">
    <source>
        <dbReference type="EMBL" id="KEF31329.1"/>
    </source>
</evidence>
<organism evidence="2 3">
    <name type="scientific">Marinobacter nitratireducens</name>
    <dbReference type="NCBI Taxonomy" id="1137280"/>
    <lineage>
        <taxon>Bacteria</taxon>
        <taxon>Pseudomonadati</taxon>
        <taxon>Pseudomonadota</taxon>
        <taxon>Gammaproteobacteria</taxon>
        <taxon>Pseudomonadales</taxon>
        <taxon>Marinobacteraceae</taxon>
        <taxon>Marinobacter</taxon>
    </lineage>
</organism>
<dbReference type="STRING" id="1137280.D777_01678"/>
<dbReference type="OrthoDB" id="6345322at2"/>
<reference evidence="2 3" key="1">
    <citation type="submission" date="2012-12" db="EMBL/GenBank/DDBJ databases">
        <title>Genome assembly of Marinobacter sp. AK21.</title>
        <authorList>
            <person name="Khatri I."/>
            <person name="Kumar R."/>
            <person name="Vaidya B."/>
            <person name="Subramanian S."/>
            <person name="Pinnaka A."/>
        </authorList>
    </citation>
    <scope>NUCLEOTIDE SEQUENCE [LARGE SCALE GENOMIC DNA]</scope>
    <source>
        <strain evidence="2 3">AK21</strain>
    </source>
</reference>
<dbReference type="RefSeq" id="WP_036130165.1">
    <property type="nucleotide sequence ID" value="NZ_ANIE01000005.1"/>
</dbReference>
<dbReference type="Pfam" id="PF01370">
    <property type="entry name" value="Epimerase"/>
    <property type="match status" value="1"/>
</dbReference>
<evidence type="ECO:0000259" key="1">
    <source>
        <dbReference type="Pfam" id="PF01370"/>
    </source>
</evidence>